<sequence length="190" mass="21524">MHLYHSWFSCVISLLIGFSFSLFFVAAVFLTRDVDVDGASTLPACSSFHPWNFYLERRLSLAAVRPDAIDICIVTLSGLESMLALFLPSHPSLSFPFLYPPSAHFIPPPSAHFNNWTRPPLHFNVDAPFLVLYHVHGTHLPITETKCTNTFFFISLFVFESKANLKAKARVSIYPFYLLALALSASYRYQ</sequence>
<dbReference type="AlphaFoldDB" id="A0A0D0ANU6"/>
<dbReference type="Proteomes" id="UP000054485">
    <property type="component" value="Unassembled WGS sequence"/>
</dbReference>
<keyword evidence="1" id="KW-0812">Transmembrane</keyword>
<evidence type="ECO:0000313" key="2">
    <source>
        <dbReference type="EMBL" id="KIK35977.1"/>
    </source>
</evidence>
<organism evidence="2 3">
    <name type="scientific">Suillus luteus UH-Slu-Lm8-n1</name>
    <dbReference type="NCBI Taxonomy" id="930992"/>
    <lineage>
        <taxon>Eukaryota</taxon>
        <taxon>Fungi</taxon>
        <taxon>Dikarya</taxon>
        <taxon>Basidiomycota</taxon>
        <taxon>Agaricomycotina</taxon>
        <taxon>Agaricomycetes</taxon>
        <taxon>Agaricomycetidae</taxon>
        <taxon>Boletales</taxon>
        <taxon>Suillineae</taxon>
        <taxon>Suillaceae</taxon>
        <taxon>Suillus</taxon>
    </lineage>
</organism>
<feature type="transmembrane region" description="Helical" evidence="1">
    <location>
        <begin position="6"/>
        <end position="30"/>
    </location>
</feature>
<reference evidence="3" key="2">
    <citation type="submission" date="2015-01" db="EMBL/GenBank/DDBJ databases">
        <title>Evolutionary Origins and Diversification of the Mycorrhizal Mutualists.</title>
        <authorList>
            <consortium name="DOE Joint Genome Institute"/>
            <consortium name="Mycorrhizal Genomics Consortium"/>
            <person name="Kohler A."/>
            <person name="Kuo A."/>
            <person name="Nagy L.G."/>
            <person name="Floudas D."/>
            <person name="Copeland A."/>
            <person name="Barry K.W."/>
            <person name="Cichocki N."/>
            <person name="Veneault-Fourrey C."/>
            <person name="LaButti K."/>
            <person name="Lindquist E.A."/>
            <person name="Lipzen A."/>
            <person name="Lundell T."/>
            <person name="Morin E."/>
            <person name="Murat C."/>
            <person name="Riley R."/>
            <person name="Ohm R."/>
            <person name="Sun H."/>
            <person name="Tunlid A."/>
            <person name="Henrissat B."/>
            <person name="Grigoriev I.V."/>
            <person name="Hibbett D.S."/>
            <person name="Martin F."/>
        </authorList>
    </citation>
    <scope>NUCLEOTIDE SEQUENCE [LARGE SCALE GENOMIC DNA]</scope>
    <source>
        <strain evidence="3">UH-Slu-Lm8-n1</strain>
    </source>
</reference>
<gene>
    <name evidence="2" type="ORF">CY34DRAFT_550042</name>
</gene>
<evidence type="ECO:0000256" key="1">
    <source>
        <dbReference type="SAM" id="Phobius"/>
    </source>
</evidence>
<keyword evidence="1" id="KW-0472">Membrane</keyword>
<proteinExistence type="predicted"/>
<reference evidence="2 3" key="1">
    <citation type="submission" date="2014-04" db="EMBL/GenBank/DDBJ databases">
        <authorList>
            <consortium name="DOE Joint Genome Institute"/>
            <person name="Kuo A."/>
            <person name="Ruytinx J."/>
            <person name="Rineau F."/>
            <person name="Colpaert J."/>
            <person name="Kohler A."/>
            <person name="Nagy L.G."/>
            <person name="Floudas D."/>
            <person name="Copeland A."/>
            <person name="Barry K.W."/>
            <person name="Cichocki N."/>
            <person name="Veneault-Fourrey C."/>
            <person name="LaButti K."/>
            <person name="Lindquist E.A."/>
            <person name="Lipzen A."/>
            <person name="Lundell T."/>
            <person name="Morin E."/>
            <person name="Murat C."/>
            <person name="Sun H."/>
            <person name="Tunlid A."/>
            <person name="Henrissat B."/>
            <person name="Grigoriev I.V."/>
            <person name="Hibbett D.S."/>
            <person name="Martin F."/>
            <person name="Nordberg H.P."/>
            <person name="Cantor M.N."/>
            <person name="Hua S.X."/>
        </authorList>
    </citation>
    <scope>NUCLEOTIDE SEQUENCE [LARGE SCALE GENOMIC DNA]</scope>
    <source>
        <strain evidence="2 3">UH-Slu-Lm8-n1</strain>
    </source>
</reference>
<protein>
    <submittedName>
        <fullName evidence="2">Unplaced genomic scaffold CY34scaffold_442, whole genome shotgun sequence</fullName>
    </submittedName>
</protein>
<keyword evidence="1" id="KW-1133">Transmembrane helix</keyword>
<dbReference type="EMBL" id="KN835573">
    <property type="protein sequence ID" value="KIK35977.1"/>
    <property type="molecule type" value="Genomic_DNA"/>
</dbReference>
<dbReference type="InParanoid" id="A0A0D0ANU6"/>
<dbReference type="HOGENOM" id="CLU_1428854_0_0_1"/>
<accession>A0A0D0ANU6</accession>
<evidence type="ECO:0000313" key="3">
    <source>
        <dbReference type="Proteomes" id="UP000054485"/>
    </source>
</evidence>
<name>A0A0D0ANU6_9AGAM</name>
<keyword evidence="3" id="KW-1185">Reference proteome</keyword>